<reference evidence="1" key="1">
    <citation type="submission" date="2013-07" db="EMBL/GenBank/DDBJ databases">
        <title>The genome of an arbuscular mycorrhizal fungus provides insights into the evolution of the oldest plant symbiosis.</title>
        <authorList>
            <consortium name="DOE Joint Genome Institute"/>
            <person name="Tisserant E."/>
            <person name="Malbreil M."/>
            <person name="Kuo A."/>
            <person name="Kohler A."/>
            <person name="Symeonidi A."/>
            <person name="Balestrini R."/>
            <person name="Charron P."/>
            <person name="Duensing N."/>
            <person name="Frei-dit-Frey N."/>
            <person name="Gianinazzi-Pearson V."/>
            <person name="Gilbert B."/>
            <person name="Handa Y."/>
            <person name="Hijri M."/>
            <person name="Kaul R."/>
            <person name="Kawaguchi M."/>
            <person name="Krajinski F."/>
            <person name="Lammers P."/>
            <person name="Lapierre D."/>
            <person name="Masclaux F.G."/>
            <person name="Murat C."/>
            <person name="Morin E."/>
            <person name="Ndikumana S."/>
            <person name="Pagni M."/>
            <person name="Petitpierre D."/>
            <person name="Requena N."/>
            <person name="Rosikiewicz P."/>
            <person name="Riley R."/>
            <person name="Saito K."/>
            <person name="San Clemente H."/>
            <person name="Shapiro H."/>
            <person name="van Tuinen D."/>
            <person name="Becard G."/>
            <person name="Bonfante P."/>
            <person name="Paszkowski U."/>
            <person name="Shachar-Hill Y."/>
            <person name="Young J.P."/>
            <person name="Sanders I.R."/>
            <person name="Henrissat B."/>
            <person name="Rensing S.A."/>
            <person name="Grigoriev I.V."/>
            <person name="Corradi N."/>
            <person name="Roux C."/>
            <person name="Martin F."/>
        </authorList>
    </citation>
    <scope>NUCLEOTIDE SEQUENCE</scope>
    <source>
        <strain evidence="1">DAOM 197198</strain>
    </source>
</reference>
<organism evidence="1">
    <name type="scientific">Rhizophagus irregularis (strain DAOM 181602 / DAOM 197198 / MUCL 43194)</name>
    <name type="common">Arbuscular mycorrhizal fungus</name>
    <name type="synonym">Glomus intraradices</name>
    <dbReference type="NCBI Taxonomy" id="747089"/>
    <lineage>
        <taxon>Eukaryota</taxon>
        <taxon>Fungi</taxon>
        <taxon>Fungi incertae sedis</taxon>
        <taxon>Mucoromycota</taxon>
        <taxon>Glomeromycotina</taxon>
        <taxon>Glomeromycetes</taxon>
        <taxon>Glomerales</taxon>
        <taxon>Glomeraceae</taxon>
        <taxon>Rhizophagus</taxon>
    </lineage>
</organism>
<dbReference type="HOGENOM" id="CLU_2706087_0_0_1"/>
<name>U9UL43_RHIID</name>
<dbReference type="AlphaFoldDB" id="U9UL43"/>
<protein>
    <submittedName>
        <fullName evidence="1">Uncharacterized protein</fullName>
    </submittedName>
</protein>
<dbReference type="EMBL" id="KI278374">
    <property type="protein sequence ID" value="ESA19298.1"/>
    <property type="molecule type" value="Genomic_DNA"/>
</dbReference>
<evidence type="ECO:0000313" key="1">
    <source>
        <dbReference type="EMBL" id="ESA19298.1"/>
    </source>
</evidence>
<sequence length="73" mass="7858">MAFGEMSRYPYDGSSREALDEVAVKGKGEVPPVGEDSLEAAGIGGVDEPFVTSRSTANLFSSLIMDRFTVWLI</sequence>
<proteinExistence type="predicted"/>
<accession>U9UL43</accession>
<gene>
    <name evidence="1" type="ORF">GLOINDRAFT_19733</name>
</gene>